<dbReference type="InterPro" id="IPR000515">
    <property type="entry name" value="MetI-like"/>
</dbReference>
<keyword evidence="11" id="KW-1185">Reference proteome</keyword>
<dbReference type="InterPro" id="IPR035906">
    <property type="entry name" value="MetI-like_sf"/>
</dbReference>
<reference evidence="10 11" key="1">
    <citation type="submission" date="2017-01" db="EMBL/GenBank/DDBJ databases">
        <title>The complete genome sequence of a sulfur-oxidizing marine bacterium Thioclava sp. 25B10_4T.</title>
        <authorList>
            <person name="Liu Y."/>
            <person name="Lai Q."/>
            <person name="Shao Z."/>
        </authorList>
    </citation>
    <scope>NUCLEOTIDE SEQUENCE [LARGE SCALE GENOMIC DNA]</scope>
    <source>
        <strain evidence="10 11">25B10_4</strain>
    </source>
</reference>
<evidence type="ECO:0000256" key="2">
    <source>
        <dbReference type="ARBA" id="ARBA00007069"/>
    </source>
</evidence>
<proteinExistence type="inferred from homology"/>
<comment type="subcellular location">
    <subcellularLocation>
        <location evidence="1 8">Cell membrane</location>
        <topology evidence="1 8">Multi-pass membrane protein</topology>
    </subcellularLocation>
</comment>
<evidence type="ECO:0000256" key="7">
    <source>
        <dbReference type="ARBA" id="ARBA00023136"/>
    </source>
</evidence>
<dbReference type="Pfam" id="PF00528">
    <property type="entry name" value="BPD_transp_1"/>
    <property type="match status" value="1"/>
</dbReference>
<evidence type="ECO:0000256" key="6">
    <source>
        <dbReference type="ARBA" id="ARBA00022989"/>
    </source>
</evidence>
<organism evidence="10 11">
    <name type="scientific">Thioclava nitratireducens</name>
    <dbReference type="NCBI Taxonomy" id="1915078"/>
    <lineage>
        <taxon>Bacteria</taxon>
        <taxon>Pseudomonadati</taxon>
        <taxon>Pseudomonadota</taxon>
        <taxon>Alphaproteobacteria</taxon>
        <taxon>Rhodobacterales</taxon>
        <taxon>Paracoccaceae</taxon>
        <taxon>Thioclava</taxon>
    </lineage>
</organism>
<evidence type="ECO:0000256" key="3">
    <source>
        <dbReference type="ARBA" id="ARBA00022448"/>
    </source>
</evidence>
<evidence type="ECO:0000256" key="8">
    <source>
        <dbReference type="RuleBase" id="RU363032"/>
    </source>
</evidence>
<dbReference type="Gene3D" id="1.10.3720.10">
    <property type="entry name" value="MetI-like"/>
    <property type="match status" value="1"/>
</dbReference>
<keyword evidence="3 8" id="KW-0813">Transport</keyword>
<keyword evidence="4" id="KW-1003">Cell membrane</keyword>
<dbReference type="PROSITE" id="PS50928">
    <property type="entry name" value="ABC_TM1"/>
    <property type="match status" value="1"/>
</dbReference>
<comment type="similarity">
    <text evidence="2">Belongs to the binding-protein-dependent transport system permease family. CysTW subfamily.</text>
</comment>
<sequence length="258" mass="27407">MSRLSTLWVWAVFAFMYLPIAMIALFSVNDSKIMSLPFSGFTLKWYAEVMGDGRLGGGFLTTLSVAFPVAICATLLGGLAALAISFYPMRGRGIFAVLLLAPFLIPKLILAVAQLIMFNETGVARSLLTVIAAQTVIVLPFSTLVIASVLIRIDRGLLEAAADLGASGLSAFRRVVLPLMANGLMASWVVAFVLSSAEYVLTAFVSGRAQPLSVLVASDFRFALSPSLNALAVMIVFGNIALVALAELIRRRASKTGA</sequence>
<evidence type="ECO:0000256" key="1">
    <source>
        <dbReference type="ARBA" id="ARBA00004651"/>
    </source>
</evidence>
<dbReference type="PANTHER" id="PTHR43848">
    <property type="entry name" value="PUTRESCINE TRANSPORT SYSTEM PERMEASE PROTEIN POTI"/>
    <property type="match status" value="1"/>
</dbReference>
<protein>
    <submittedName>
        <fullName evidence="10">ABC transporter permease</fullName>
    </submittedName>
</protein>
<dbReference type="EMBL" id="CP019437">
    <property type="protein sequence ID" value="AQS47216.1"/>
    <property type="molecule type" value="Genomic_DNA"/>
</dbReference>
<evidence type="ECO:0000256" key="4">
    <source>
        <dbReference type="ARBA" id="ARBA00022475"/>
    </source>
</evidence>
<feature type="transmembrane region" description="Helical" evidence="8">
    <location>
        <begin position="7"/>
        <end position="28"/>
    </location>
</feature>
<dbReference type="InterPro" id="IPR051789">
    <property type="entry name" value="Bact_Polyamine_Transport"/>
</dbReference>
<evidence type="ECO:0000313" key="11">
    <source>
        <dbReference type="Proteomes" id="UP000185622"/>
    </source>
</evidence>
<dbReference type="Proteomes" id="UP000185622">
    <property type="component" value="Chromosome"/>
</dbReference>
<evidence type="ECO:0000256" key="5">
    <source>
        <dbReference type="ARBA" id="ARBA00022692"/>
    </source>
</evidence>
<feature type="transmembrane region" description="Helical" evidence="8">
    <location>
        <begin position="227"/>
        <end position="249"/>
    </location>
</feature>
<keyword evidence="7 8" id="KW-0472">Membrane</keyword>
<dbReference type="SUPFAM" id="SSF161098">
    <property type="entry name" value="MetI-like"/>
    <property type="match status" value="1"/>
</dbReference>
<keyword evidence="6 8" id="KW-1133">Transmembrane helix</keyword>
<evidence type="ECO:0000259" key="9">
    <source>
        <dbReference type="PROSITE" id="PS50928"/>
    </source>
</evidence>
<feature type="transmembrane region" description="Helical" evidence="8">
    <location>
        <begin position="94"/>
        <end position="116"/>
    </location>
</feature>
<feature type="transmembrane region" description="Helical" evidence="8">
    <location>
        <begin position="183"/>
        <end position="207"/>
    </location>
</feature>
<name>A0ABN4XAE2_9RHOB</name>
<feature type="transmembrane region" description="Helical" evidence="8">
    <location>
        <begin position="128"/>
        <end position="151"/>
    </location>
</feature>
<dbReference type="PANTHER" id="PTHR43848:SF2">
    <property type="entry name" value="PUTRESCINE TRANSPORT SYSTEM PERMEASE PROTEIN POTI"/>
    <property type="match status" value="1"/>
</dbReference>
<dbReference type="RefSeq" id="WP_075777097.1">
    <property type="nucleotide sequence ID" value="NZ_CP019437.1"/>
</dbReference>
<dbReference type="CDD" id="cd06261">
    <property type="entry name" value="TM_PBP2"/>
    <property type="match status" value="1"/>
</dbReference>
<feature type="transmembrane region" description="Helical" evidence="8">
    <location>
        <begin position="65"/>
        <end position="87"/>
    </location>
</feature>
<gene>
    <name evidence="10" type="ORF">BMG03_04925</name>
</gene>
<keyword evidence="5 8" id="KW-0812">Transmembrane</keyword>
<feature type="domain" description="ABC transmembrane type-1" evidence="9">
    <location>
        <begin position="59"/>
        <end position="246"/>
    </location>
</feature>
<accession>A0ABN4XAE2</accession>
<evidence type="ECO:0000313" key="10">
    <source>
        <dbReference type="EMBL" id="AQS47216.1"/>
    </source>
</evidence>